<evidence type="ECO:0000256" key="7">
    <source>
        <dbReference type="ARBA" id="ARBA00023136"/>
    </source>
</evidence>
<dbReference type="EMBL" id="LFJS01000003">
    <property type="protein sequence ID" value="KMU53887.1"/>
    <property type="molecule type" value="Genomic_DNA"/>
</dbReference>
<evidence type="ECO:0000313" key="9">
    <source>
        <dbReference type="EMBL" id="KMU53887.1"/>
    </source>
</evidence>
<reference evidence="14 19" key="4">
    <citation type="submission" date="2019-06" db="EMBL/GenBank/DDBJ databases">
        <authorList>
            <person name="Deangelis K."/>
            <person name="Huntemann M."/>
            <person name="Clum A."/>
            <person name="Pillay M."/>
            <person name="Palaniappan K."/>
            <person name="Varghese N."/>
            <person name="Mikhailova N."/>
            <person name="Stamatis D."/>
            <person name="Reddy T."/>
            <person name="Daum C."/>
            <person name="Shapiro N."/>
            <person name="Ivanova N."/>
            <person name="Kyrpides N."/>
            <person name="Woyke T."/>
        </authorList>
    </citation>
    <scope>NUCLEOTIDE SEQUENCE [LARGE SCALE GENOMIC DNA]</scope>
    <source>
        <strain evidence="14 19">106R</strain>
    </source>
</reference>
<reference evidence="13" key="3">
    <citation type="submission" date="2018-01" db="EMBL/GenBank/DDBJ databases">
        <title>The opportunistic pathogen Serratia marcescens is an overlooked threat to honeybees.</title>
        <authorList>
            <person name="Raymann K."/>
            <person name="Shaffer Z."/>
            <person name="Coon K."/>
            <person name="Salisbury S."/>
            <person name="Moran N.A."/>
        </authorList>
    </citation>
    <scope>NUCLEOTIDE SEQUENCE [LARGE SCALE GENOMIC DNA]</scope>
    <source>
        <strain evidence="13">KZ19</strain>
    </source>
</reference>
<dbReference type="Proteomes" id="UP000185770">
    <property type="component" value="Unassembled WGS sequence"/>
</dbReference>
<sequence>MRLRHVFHSLTVVCITVLLFIWMIRDSLCELKIYQENITILIRLACEVKR</sequence>
<reference evidence="10 18" key="9">
    <citation type="submission" date="2024-07" db="EMBL/GenBank/DDBJ databases">
        <authorList>
            <person name="Raymann K."/>
        </authorList>
    </citation>
    <scope>NUCLEOTIDE SEQUENCE [LARGE SCALE GENOMIC DNA]</scope>
    <source>
        <strain evidence="10 18">KZ19</strain>
    </source>
</reference>
<dbReference type="AlphaFoldDB" id="A0A0F6KY99"/>
<dbReference type="RefSeq" id="WP_004935921.1">
    <property type="nucleotide sequence ID" value="NZ_ABLCUZ020000001.1"/>
</dbReference>
<dbReference type="EMBL" id="VFMJ01000001">
    <property type="protein sequence ID" value="TQI83395.1"/>
    <property type="molecule type" value="Genomic_DNA"/>
</dbReference>
<dbReference type="EMBL" id="PQGI01000013">
    <property type="protein sequence ID" value="POP15590.1"/>
    <property type="molecule type" value="Genomic_DNA"/>
</dbReference>
<dbReference type="Proteomes" id="UP000037482">
    <property type="component" value="Unassembled WGS sequence"/>
</dbReference>
<keyword evidence="7 8" id="KW-0472">Membrane</keyword>
<accession>A0A656VQ77</accession>
<organism evidence="12 17">
    <name type="scientific">Serratia marcescens</name>
    <dbReference type="NCBI Taxonomy" id="615"/>
    <lineage>
        <taxon>Bacteria</taxon>
        <taxon>Pseudomonadati</taxon>
        <taxon>Pseudomonadota</taxon>
        <taxon>Gammaproteobacteria</taxon>
        <taxon>Enterobacterales</taxon>
        <taxon>Yersiniaceae</taxon>
        <taxon>Serratia</taxon>
    </lineage>
</organism>
<evidence type="ECO:0000256" key="6">
    <source>
        <dbReference type="ARBA" id="ARBA00022989"/>
    </source>
</evidence>
<evidence type="ECO:0000313" key="16">
    <source>
        <dbReference type="Proteomes" id="UP000037482"/>
    </source>
</evidence>
<reference evidence="11 21" key="7">
    <citation type="submission" date="2019-11" db="EMBL/GenBank/DDBJ databases">
        <title>Whole genome sequence of a plant growth promoting strain Serratia marcescens BTL07 isolated from the rhizoplane of Chili (Capsicum annuum).</title>
        <authorList>
            <person name="Dutta S."/>
            <person name="Khatun A."/>
            <person name="Gupta D.R."/>
            <person name="Surovy M.Z."/>
            <person name="Rahman M.M."/>
            <person name="Mahmud N.U."/>
            <person name="Emes R."/>
            <person name="Warry A."/>
            <person name="West H."/>
            <person name="Clarke M.L."/>
            <person name="Islam M.T."/>
        </authorList>
    </citation>
    <scope>NUCLEOTIDE SEQUENCE [LARGE SCALE GENOMIC DNA]</scope>
    <source>
        <strain evidence="11 21">BTL07</strain>
    </source>
</reference>
<keyword evidence="2" id="KW-1003">Cell membrane</keyword>
<reference evidence="14 19" key="5">
    <citation type="submission" date="2019-07" db="EMBL/GenBank/DDBJ databases">
        <title>Investigation of anaerobic lignin degradation for improved lignocellulosic biofuels.</title>
        <authorList>
            <person name="Deangelis K.PhD."/>
        </authorList>
    </citation>
    <scope>NUCLEOTIDE SEQUENCE [LARGE SCALE GENOMIC DNA]</scope>
    <source>
        <strain evidence="14 19">106R</strain>
    </source>
</reference>
<dbReference type="EMBL" id="VOUQ01000006">
    <property type="protein sequence ID" value="TXE33785.1"/>
    <property type="molecule type" value="Genomic_DNA"/>
</dbReference>
<dbReference type="GO" id="GO:0005886">
    <property type="term" value="C:plasma membrane"/>
    <property type="evidence" value="ECO:0007669"/>
    <property type="project" value="UniProtKB-SubCell"/>
</dbReference>
<reference evidence="12 17" key="2">
    <citation type="submission" date="2016-09" db="EMBL/GenBank/DDBJ databases">
        <title>Serratia marcescens MSU-97 and epiphytic antimycotic-producing bacteria.</title>
        <authorList>
            <person name="Matilla M.A."/>
        </authorList>
    </citation>
    <scope>NUCLEOTIDE SEQUENCE [LARGE SCALE GENOMIC DNA]</scope>
    <source>
        <strain evidence="12 17">MSU-97</strain>
    </source>
</reference>
<evidence type="ECO:0000313" key="10">
    <source>
        <dbReference type="EMBL" id="MEX3186138.1"/>
    </source>
</evidence>
<evidence type="ECO:0000256" key="5">
    <source>
        <dbReference type="ARBA" id="ARBA00022692"/>
    </source>
</evidence>
<dbReference type="PATRIC" id="fig|615.103.peg.3405"/>
<dbReference type="Proteomes" id="UP000320710">
    <property type="component" value="Unassembled WGS sequence"/>
</dbReference>
<feature type="transmembrane region" description="Helical" evidence="8">
    <location>
        <begin position="6"/>
        <end position="24"/>
    </location>
</feature>
<evidence type="ECO:0000313" key="12">
    <source>
        <dbReference type="EMBL" id="OKB67050.1"/>
    </source>
</evidence>
<accession>A0A0F6KY99</accession>
<dbReference type="Proteomes" id="UP000237365">
    <property type="component" value="Unassembled WGS sequence"/>
</dbReference>
<reference evidence="15 20" key="6">
    <citation type="submission" date="2019-07" db="EMBL/GenBank/DDBJ databases">
        <title>Serratia strains were isolated from fresh produce.</title>
        <authorList>
            <person name="Cho G.-S."/>
            <person name="Stein M."/>
            <person name="Lee W."/>
            <person name="Suh S.H."/>
            <person name="Franz C.M.A.P."/>
        </authorList>
    </citation>
    <scope>NUCLEOTIDE SEQUENCE [LARGE SCALE GENOMIC DNA]</scope>
    <source>
        <strain evidence="15 20">S16</strain>
    </source>
</reference>
<dbReference type="EMBL" id="MJAO01000007">
    <property type="protein sequence ID" value="OKB67050.1"/>
    <property type="molecule type" value="Genomic_DNA"/>
</dbReference>
<comment type="subcellular location">
    <subcellularLocation>
        <location evidence="1 8">Cell inner membrane</location>
        <topology evidence="1 8">Single-pass membrane protein</topology>
    </subcellularLocation>
</comment>
<dbReference type="OrthoDB" id="5880683at2"/>
<evidence type="ECO:0000313" key="14">
    <source>
        <dbReference type="EMBL" id="TQI83395.1"/>
    </source>
</evidence>
<evidence type="ECO:0000256" key="1">
    <source>
        <dbReference type="ARBA" id="ARBA00004377"/>
    </source>
</evidence>
<dbReference type="Proteomes" id="UP000321126">
    <property type="component" value="Unassembled WGS sequence"/>
</dbReference>
<gene>
    <name evidence="9" type="ORF">AB868_00582</name>
    <name evidence="12" type="ORF">BHU62_08285</name>
    <name evidence="10" type="ORF">C3R40_005850</name>
    <name evidence="13" type="ORF">C3R40_18945</name>
    <name evidence="14" type="ORF">FHU12_0871</name>
    <name evidence="15" type="ORF">FOT62_13400</name>
    <name evidence="11" type="ORF">GMA22_10565</name>
</gene>
<evidence type="ECO:0000313" key="18">
    <source>
        <dbReference type="Proteomes" id="UP000237365"/>
    </source>
</evidence>
<dbReference type="GeneID" id="301146939"/>
<name>A0A0F6KY99_SERMA</name>
<accession>A0A5F0Z3L5</accession>
<evidence type="ECO:0000256" key="3">
    <source>
        <dbReference type="ARBA" id="ARBA00022519"/>
    </source>
</evidence>
<evidence type="ECO:0000313" key="17">
    <source>
        <dbReference type="Proteomes" id="UP000185770"/>
    </source>
</evidence>
<dbReference type="PRINTS" id="PR00281">
    <property type="entry name" value="HOKGEFTOXIC"/>
</dbReference>
<evidence type="ECO:0000313" key="11">
    <source>
        <dbReference type="EMBL" id="MVF03693.1"/>
    </source>
</evidence>
<keyword evidence="5 8" id="KW-0812">Transmembrane</keyword>
<evidence type="ECO:0000256" key="2">
    <source>
        <dbReference type="ARBA" id="ARBA00022475"/>
    </source>
</evidence>
<dbReference type="Proteomes" id="UP000443014">
    <property type="component" value="Unassembled WGS sequence"/>
</dbReference>
<evidence type="ECO:0000313" key="15">
    <source>
        <dbReference type="EMBL" id="TXE33785.1"/>
    </source>
</evidence>
<comment type="similarity">
    <text evidence="8">Belongs to the hok/gef family.</text>
</comment>
<evidence type="ECO:0000313" key="13">
    <source>
        <dbReference type="EMBL" id="POP15590.1"/>
    </source>
</evidence>
<keyword evidence="3" id="KW-0997">Cell inner membrane</keyword>
<evidence type="ECO:0000313" key="19">
    <source>
        <dbReference type="Proteomes" id="UP000320710"/>
    </source>
</evidence>
<evidence type="ECO:0000256" key="8">
    <source>
        <dbReference type="RuleBase" id="RU221113"/>
    </source>
</evidence>
<keyword evidence="6 8" id="KW-1133">Transmembrane helix</keyword>
<dbReference type="InterPro" id="IPR000021">
    <property type="entry name" value="Hok/gef_toxin"/>
</dbReference>
<reference evidence="10 18" key="8">
    <citation type="submission" date="2024-07" db="EMBL/GenBank/DDBJ databases">
        <title>Making a pathogen? Evaluating the impact of protist predation on the evolution of virulence in Serratia marcescens.</title>
        <authorList>
            <person name="Hopkins H."/>
            <person name="Lopezguerra C."/>
            <person name="Lau M.-J."/>
        </authorList>
    </citation>
    <scope>NUCLEOTIDE SEQUENCE [LARGE SCALE GENOMIC DNA]</scope>
    <source>
        <strain evidence="10 18">KZ19</strain>
    </source>
</reference>
<keyword evidence="4" id="KW-1277">Toxin-antitoxin system</keyword>
<reference evidence="9 16" key="1">
    <citation type="submission" date="2015-06" db="EMBL/GenBank/DDBJ databases">
        <title>Draft Genome of Serratia marcescens Strain AH0650_Sm1.</title>
        <authorList>
            <person name="Wan Y."/>
            <person name="Gorrie C."/>
            <person name="Holt K."/>
        </authorList>
    </citation>
    <scope>NUCLEOTIDE SEQUENCE [LARGE SCALE GENOMIC DNA]</scope>
    <source>
        <strain evidence="9 16">AH0650_Sm1</strain>
    </source>
</reference>
<proteinExistence type="inferred from homology"/>
<comment type="caution">
    <text evidence="12">The sequence shown here is derived from an EMBL/GenBank/DDBJ whole genome shotgun (WGS) entry which is preliminary data.</text>
</comment>
<evidence type="ECO:0000313" key="20">
    <source>
        <dbReference type="Proteomes" id="UP000321126"/>
    </source>
</evidence>
<protein>
    <submittedName>
        <fullName evidence="10">Hok/Gef family protein</fullName>
    </submittedName>
    <submittedName>
        <fullName evidence="9">Hok/gef cell toxic protein</fullName>
    </submittedName>
    <submittedName>
        <fullName evidence="14">Protein HokA</fullName>
    </submittedName>
    <submittedName>
        <fullName evidence="12">Small toxic polypeptide</fullName>
    </submittedName>
</protein>
<dbReference type="EMBL" id="WNKC01000002">
    <property type="protein sequence ID" value="MVF03693.1"/>
    <property type="molecule type" value="Genomic_DNA"/>
</dbReference>
<evidence type="ECO:0000256" key="4">
    <source>
        <dbReference type="ARBA" id="ARBA00022649"/>
    </source>
</evidence>
<evidence type="ECO:0000313" key="21">
    <source>
        <dbReference type="Proteomes" id="UP000443014"/>
    </source>
</evidence>
<dbReference type="EMBL" id="PQGI02000001">
    <property type="protein sequence ID" value="MEX3186138.1"/>
    <property type="molecule type" value="Genomic_DNA"/>
</dbReference>
<dbReference type="Pfam" id="PF01848">
    <property type="entry name" value="HOK_GEF"/>
    <property type="match status" value="1"/>
</dbReference>